<dbReference type="PANTHER" id="PTHR43968">
    <property type="match status" value="1"/>
</dbReference>
<sequence length="240" mass="27313">MDSWAFASGSKFPPLTPGKLRLYSMRFCPYARRALLILKAKSIDHEVVNINLKHRPEWCKDVLPAGTIPVLSQDDKLISGSMPIAEYLEEAYLQTKPMMPADPYLKARDRSFLDVALPTANVVVSIMMRRGSVEDNWDNFLRKIPLFEKELVCRSTPFFGGPTPGFVDYVVWPTFELARALSAAQATPKMPSSESFPRFSSWFQRMREDSVVRAVINEHHTEIFVQSFDGHSRDFNAGLH</sequence>
<dbReference type="PROSITE" id="PS50404">
    <property type="entry name" value="GST_NTER"/>
    <property type="match status" value="1"/>
</dbReference>
<name>A0A6M2CHW2_RHIMP</name>
<dbReference type="AlphaFoldDB" id="A0A6M2CHW2"/>
<dbReference type="GO" id="GO:0004364">
    <property type="term" value="F:glutathione transferase activity"/>
    <property type="evidence" value="ECO:0007669"/>
    <property type="project" value="InterPro"/>
</dbReference>
<evidence type="ECO:0000256" key="2">
    <source>
        <dbReference type="ARBA" id="ARBA00023002"/>
    </source>
</evidence>
<evidence type="ECO:0000313" key="5">
    <source>
        <dbReference type="EMBL" id="NOV33231.1"/>
    </source>
</evidence>
<feature type="domain" description="GST N-terminal" evidence="3">
    <location>
        <begin position="18"/>
        <end position="96"/>
    </location>
</feature>
<dbReference type="InterPro" id="IPR050983">
    <property type="entry name" value="GST_Omega/HSP26"/>
</dbReference>
<dbReference type="InterPro" id="IPR010987">
    <property type="entry name" value="Glutathione-S-Trfase_C-like"/>
</dbReference>
<evidence type="ECO:0000259" key="3">
    <source>
        <dbReference type="PROSITE" id="PS50404"/>
    </source>
</evidence>
<dbReference type="SFLD" id="SFLDG00358">
    <property type="entry name" value="Main_(cytGST)"/>
    <property type="match status" value="1"/>
</dbReference>
<dbReference type="GO" id="GO:0005737">
    <property type="term" value="C:cytoplasm"/>
    <property type="evidence" value="ECO:0007669"/>
    <property type="project" value="InterPro"/>
</dbReference>
<dbReference type="SUPFAM" id="SSF52833">
    <property type="entry name" value="Thioredoxin-like"/>
    <property type="match status" value="1"/>
</dbReference>
<dbReference type="InterPro" id="IPR040079">
    <property type="entry name" value="Glutathione_S-Trfase"/>
</dbReference>
<dbReference type="FunFam" id="1.20.1050.10:FF:000009">
    <property type="entry name" value="Glutathione S-transferase omega-1"/>
    <property type="match status" value="1"/>
</dbReference>
<dbReference type="OrthoDB" id="4951845at2759"/>
<comment type="similarity">
    <text evidence="1">Belongs to the GST superfamily. Omega family.</text>
</comment>
<dbReference type="PROSITE" id="PS51354">
    <property type="entry name" value="GLUTAREDOXIN_2"/>
    <property type="match status" value="1"/>
</dbReference>
<dbReference type="SFLD" id="SFLDS00019">
    <property type="entry name" value="Glutathione_Transferase_(cytos"/>
    <property type="match status" value="1"/>
</dbReference>
<evidence type="ECO:0000259" key="4">
    <source>
        <dbReference type="PROSITE" id="PS50405"/>
    </source>
</evidence>
<accession>A0A6M2CHW2</accession>
<evidence type="ECO:0000256" key="1">
    <source>
        <dbReference type="ARBA" id="ARBA00011067"/>
    </source>
</evidence>
<dbReference type="PROSITE" id="PS50405">
    <property type="entry name" value="GST_CTER"/>
    <property type="match status" value="1"/>
</dbReference>
<feature type="domain" description="GST C-terminal" evidence="4">
    <location>
        <begin position="102"/>
        <end position="227"/>
    </location>
</feature>
<dbReference type="PRINTS" id="PR01625">
    <property type="entry name" value="GSTRNSFRASEO"/>
</dbReference>
<dbReference type="GO" id="GO:0006749">
    <property type="term" value="P:glutathione metabolic process"/>
    <property type="evidence" value="ECO:0007669"/>
    <property type="project" value="TreeGrafter"/>
</dbReference>
<proteinExistence type="inferred from homology"/>
<dbReference type="Gene3D" id="3.40.30.10">
    <property type="entry name" value="Glutaredoxin"/>
    <property type="match status" value="1"/>
</dbReference>
<reference evidence="5" key="1">
    <citation type="submission" date="2019-09" db="EMBL/GenBank/DDBJ databases">
        <title>Organ-specific transcriptomic study of the physiology of the cattle tick, Rhipicephalus microplus.</title>
        <authorList>
            <person name="Tirloni L."/>
            <person name="Braz G."/>
            <person name="Gandara A.C.P."/>
            <person name="Sabadin G.A."/>
            <person name="da Silva R.M."/>
            <person name="Guizzo M.G."/>
            <person name="Machado J.A."/>
            <person name="Costa E.P."/>
            <person name="Gomes H.F."/>
            <person name="Moraes J."/>
            <person name="Mota M.B.S."/>
            <person name="Mesquita R.D."/>
            <person name="Alvarenga P.H."/>
            <person name="Alves F."/>
            <person name="Seixas A."/>
            <person name="da Fonseca R.N."/>
            <person name="Fogaca A."/>
            <person name="Logullo C."/>
            <person name="Tanaka A."/>
            <person name="Daffre S."/>
            <person name="Termignoni C."/>
            <person name="Vaz I.S.Jr."/>
            <person name="Oliveira P.L."/>
            <person name="Ribeiro J.M."/>
        </authorList>
    </citation>
    <scope>NUCLEOTIDE SEQUENCE</scope>
    <source>
        <strain evidence="5">Porto Alegre</strain>
    </source>
</reference>
<dbReference type="InterPro" id="IPR036249">
    <property type="entry name" value="Thioredoxin-like_sf"/>
</dbReference>
<dbReference type="SUPFAM" id="SSF47616">
    <property type="entry name" value="GST C-terminal domain-like"/>
    <property type="match status" value="1"/>
</dbReference>
<dbReference type="VEuPathDB" id="VectorBase:LOC119174552"/>
<dbReference type="Pfam" id="PF13417">
    <property type="entry name" value="GST_N_3"/>
    <property type="match status" value="1"/>
</dbReference>
<dbReference type="FunFam" id="3.40.30.10:FF:000123">
    <property type="entry name" value="Glutathione transferase o1"/>
    <property type="match status" value="1"/>
</dbReference>
<dbReference type="Gene3D" id="1.20.1050.10">
    <property type="match status" value="1"/>
</dbReference>
<dbReference type="InterPro" id="IPR036282">
    <property type="entry name" value="Glutathione-S-Trfase_C_sf"/>
</dbReference>
<dbReference type="GO" id="GO:0045174">
    <property type="term" value="F:glutathione dehydrogenase (ascorbate) activity"/>
    <property type="evidence" value="ECO:0007669"/>
    <property type="project" value="TreeGrafter"/>
</dbReference>
<dbReference type="InterPro" id="IPR005442">
    <property type="entry name" value="GST_omega"/>
</dbReference>
<dbReference type="Pfam" id="PF13410">
    <property type="entry name" value="GST_C_2"/>
    <property type="match status" value="1"/>
</dbReference>
<organism evidence="5">
    <name type="scientific">Rhipicephalus microplus</name>
    <name type="common">Cattle tick</name>
    <name type="synonym">Boophilus microplus</name>
    <dbReference type="NCBI Taxonomy" id="6941"/>
    <lineage>
        <taxon>Eukaryota</taxon>
        <taxon>Metazoa</taxon>
        <taxon>Ecdysozoa</taxon>
        <taxon>Arthropoda</taxon>
        <taxon>Chelicerata</taxon>
        <taxon>Arachnida</taxon>
        <taxon>Acari</taxon>
        <taxon>Parasitiformes</taxon>
        <taxon>Ixodida</taxon>
        <taxon>Ixodoidea</taxon>
        <taxon>Ixodidae</taxon>
        <taxon>Rhipicephalinae</taxon>
        <taxon>Rhipicephalus</taxon>
        <taxon>Boophilus</taxon>
    </lineage>
</organism>
<dbReference type="PANTHER" id="PTHR43968:SF6">
    <property type="entry name" value="GLUTATHIONE S-TRANSFERASE OMEGA"/>
    <property type="match status" value="1"/>
</dbReference>
<keyword evidence="2" id="KW-0560">Oxidoreductase</keyword>
<dbReference type="InterPro" id="IPR004045">
    <property type="entry name" value="Glutathione_S-Trfase_N"/>
</dbReference>
<protein>
    <submittedName>
        <fullName evidence="5">Putative glutathione s-transferase midgut overexpressed</fullName>
    </submittedName>
</protein>
<dbReference type="EMBL" id="GHWJ01000494">
    <property type="protein sequence ID" value="NOV33231.1"/>
    <property type="molecule type" value="Transcribed_RNA"/>
</dbReference>
<keyword evidence="5" id="KW-0808">Transferase</keyword>